<feature type="domain" description="Fido" evidence="2">
    <location>
        <begin position="78"/>
        <end position="210"/>
    </location>
</feature>
<comment type="caution">
    <text evidence="3">The sequence shown here is derived from an EMBL/GenBank/DDBJ whole genome shotgun (WGS) entry which is preliminary data.</text>
</comment>
<dbReference type="InterPro" id="IPR036597">
    <property type="entry name" value="Fido-like_dom_sf"/>
</dbReference>
<dbReference type="PANTHER" id="PTHR13504">
    <property type="entry name" value="FIDO DOMAIN-CONTAINING PROTEIN DDB_G0283145"/>
    <property type="match status" value="1"/>
</dbReference>
<dbReference type="SUPFAM" id="SSF140931">
    <property type="entry name" value="Fic-like"/>
    <property type="match status" value="1"/>
</dbReference>
<dbReference type="EMBL" id="BASH01000002">
    <property type="protein sequence ID" value="GAD16477.1"/>
    <property type="molecule type" value="Genomic_DNA"/>
</dbReference>
<gene>
    <name evidence="3" type="ORF">LOT_1015</name>
</gene>
<dbReference type="eggNOG" id="COG3177">
    <property type="taxonomic scope" value="Bacteria"/>
</dbReference>
<dbReference type="STRING" id="1423780.FD05_GL000227"/>
<evidence type="ECO:0000313" key="4">
    <source>
        <dbReference type="Proteomes" id="UP000016361"/>
    </source>
</evidence>
<keyword evidence="4" id="KW-1185">Reference proteome</keyword>
<dbReference type="PANTHER" id="PTHR13504:SF38">
    <property type="entry name" value="FIDO DOMAIN-CONTAINING PROTEIN"/>
    <property type="match status" value="1"/>
</dbReference>
<dbReference type="PROSITE" id="PS51459">
    <property type="entry name" value="FIDO"/>
    <property type="match status" value="1"/>
</dbReference>
<evidence type="ECO:0000313" key="3">
    <source>
        <dbReference type="EMBL" id="GAD16477.1"/>
    </source>
</evidence>
<accession>S4NGW6</accession>
<evidence type="ECO:0000256" key="1">
    <source>
        <dbReference type="PIRSR" id="PIRSR640198-3"/>
    </source>
</evidence>
<proteinExistence type="predicted"/>
<feature type="site" description="Important for autoinhibition of adenylyltransferase activity" evidence="1">
    <location>
        <position position="32"/>
    </location>
</feature>
<dbReference type="AlphaFoldDB" id="S4NGW6"/>
<evidence type="ECO:0000259" key="2">
    <source>
        <dbReference type="PROSITE" id="PS51459"/>
    </source>
</evidence>
<organism evidence="3 4">
    <name type="scientific">Lentilactobacillus otakiensis DSM 19908 = JCM 15040</name>
    <dbReference type="NCBI Taxonomy" id="1423780"/>
    <lineage>
        <taxon>Bacteria</taxon>
        <taxon>Bacillati</taxon>
        <taxon>Bacillota</taxon>
        <taxon>Bacilli</taxon>
        <taxon>Lactobacillales</taxon>
        <taxon>Lactobacillaceae</taxon>
        <taxon>Lentilactobacillus</taxon>
    </lineage>
</organism>
<dbReference type="PATRIC" id="fig|1423780.4.peg.228"/>
<protein>
    <submittedName>
        <fullName evidence="3">Filamentation inducedby cAMP protein fic</fullName>
    </submittedName>
</protein>
<name>S4NGW6_9LACO</name>
<sequence>MMENKFNLTLKQNRFLAKKNFVNMVYSNSKFEGVNTTLPQTKTIIDGMSVAGVSIDDIQVIVNLKKGLEYVMAHSEPFTVDVCKTINGIVAAEDALDPGQIRSGNVQIGGVEYVPQVPNPDEVKAFIQQIMDDDISATDKALKIMYYMMRHQIFWDGNKRTAVLSANYILINAGAGIVNINENQLETFNTLLSSYYETDDSQTIIRWTYDNCLYGIEFK</sequence>
<reference evidence="4" key="1">
    <citation type="journal article" date="2013" name="Genome Announc.">
        <title>Draft Genome Sequence of D-Branched-Chain Amino Acid Producer Lactobacillus otakiensis JCM 15040T, Isolated from a Traditional Japanese Pickle.</title>
        <authorList>
            <person name="Doi K."/>
            <person name="Mori K."/>
            <person name="Mutaguchi Y."/>
            <person name="Tashiro K."/>
            <person name="Fujino Y."/>
            <person name="Ohmori T."/>
            <person name="Kuhara S."/>
            <person name="Ohshima T."/>
        </authorList>
    </citation>
    <scope>NUCLEOTIDE SEQUENCE [LARGE SCALE GENOMIC DNA]</scope>
    <source>
        <strain evidence="4">JCM 15040</strain>
    </source>
</reference>
<dbReference type="Proteomes" id="UP000016361">
    <property type="component" value="Unassembled WGS sequence"/>
</dbReference>
<dbReference type="InterPro" id="IPR040198">
    <property type="entry name" value="Fido_containing"/>
</dbReference>
<dbReference type="Gene3D" id="1.10.3290.10">
    <property type="entry name" value="Fido-like domain"/>
    <property type="match status" value="1"/>
</dbReference>
<dbReference type="Pfam" id="PF02661">
    <property type="entry name" value="Fic"/>
    <property type="match status" value="1"/>
</dbReference>
<dbReference type="InterPro" id="IPR003812">
    <property type="entry name" value="Fido"/>
</dbReference>